<evidence type="ECO:0000256" key="1">
    <source>
        <dbReference type="ARBA" id="ARBA00005417"/>
    </source>
</evidence>
<evidence type="ECO:0000256" key="3">
    <source>
        <dbReference type="ARBA" id="ARBA00022741"/>
    </source>
</evidence>
<dbReference type="GO" id="GO:0005524">
    <property type="term" value="F:ATP binding"/>
    <property type="evidence" value="ECO:0007669"/>
    <property type="project" value="UniProtKB-KW"/>
</dbReference>
<protein>
    <submittedName>
        <fullName evidence="6">ABC transporter, ATP-binding protein</fullName>
    </submittedName>
</protein>
<evidence type="ECO:0000259" key="5">
    <source>
        <dbReference type="PROSITE" id="PS50893"/>
    </source>
</evidence>
<keyword evidence="2" id="KW-0813">Transport</keyword>
<evidence type="ECO:0000313" key="6">
    <source>
        <dbReference type="EMBL" id="KXB35165.1"/>
    </source>
</evidence>
<evidence type="ECO:0000256" key="4">
    <source>
        <dbReference type="ARBA" id="ARBA00022840"/>
    </source>
</evidence>
<comment type="caution">
    <text evidence="6">The sequence shown here is derived from an EMBL/GenBank/DDBJ whole genome shotgun (WGS) entry which is preliminary data.</text>
</comment>
<dbReference type="Gene3D" id="3.40.50.300">
    <property type="entry name" value="P-loop containing nucleotide triphosphate hydrolases"/>
    <property type="match status" value="1"/>
</dbReference>
<sequence length="223" mass="24705">MHIIDVSELTFGYTADPVLRGIDFCVEKGEACCITGENGSGKSTLLKVLLGELKGFKGKVELFGTPIDKLTDLTRIGYVPQASVMDKVAFPTTCCEMVCLGLYNDFGFIKVPRKKHIQKASTALKQMGLSTYINVPFNELSGGLQQRVMITRALINNPQLLILDEPTAGVDNDSKISFLDTLERIRKERDITTLLVSHELELVCRHVSFDATYKIDAGRMNRA</sequence>
<keyword evidence="3" id="KW-0547">Nucleotide-binding</keyword>
<dbReference type="SMART" id="SM00382">
    <property type="entry name" value="AAA"/>
    <property type="match status" value="1"/>
</dbReference>
<keyword evidence="7" id="KW-1185">Reference proteome</keyword>
<dbReference type="PANTHER" id="PTHR42734:SF17">
    <property type="entry name" value="METAL TRANSPORT SYSTEM ATP-BINDING PROTEIN TM_0124-RELATED"/>
    <property type="match status" value="1"/>
</dbReference>
<dbReference type="Pfam" id="PF00005">
    <property type="entry name" value="ABC_tran"/>
    <property type="match status" value="1"/>
</dbReference>
<dbReference type="EMBL" id="LSCR01000006">
    <property type="protein sequence ID" value="KXB35165.1"/>
    <property type="molecule type" value="Genomic_DNA"/>
</dbReference>
<dbReference type="OrthoDB" id="5296765at2"/>
<feature type="domain" description="ABC transporter" evidence="5">
    <location>
        <begin position="1"/>
        <end position="215"/>
    </location>
</feature>
<organism evidence="6 7">
    <name type="scientific">Atopobium deltae</name>
    <dbReference type="NCBI Taxonomy" id="1393034"/>
    <lineage>
        <taxon>Bacteria</taxon>
        <taxon>Bacillati</taxon>
        <taxon>Actinomycetota</taxon>
        <taxon>Coriobacteriia</taxon>
        <taxon>Coriobacteriales</taxon>
        <taxon>Atopobiaceae</taxon>
        <taxon>Atopobium</taxon>
    </lineage>
</organism>
<keyword evidence="4 6" id="KW-0067">ATP-binding</keyword>
<evidence type="ECO:0000256" key="2">
    <source>
        <dbReference type="ARBA" id="ARBA00022448"/>
    </source>
</evidence>
<dbReference type="InterPro" id="IPR003439">
    <property type="entry name" value="ABC_transporter-like_ATP-bd"/>
</dbReference>
<dbReference type="AlphaFoldDB" id="A0A133XW53"/>
<comment type="similarity">
    <text evidence="1">Belongs to the ABC transporter superfamily.</text>
</comment>
<dbReference type="PANTHER" id="PTHR42734">
    <property type="entry name" value="METAL TRANSPORT SYSTEM ATP-BINDING PROTEIN TM_0124-RELATED"/>
    <property type="match status" value="1"/>
</dbReference>
<dbReference type="GO" id="GO:0016887">
    <property type="term" value="F:ATP hydrolysis activity"/>
    <property type="evidence" value="ECO:0007669"/>
    <property type="project" value="InterPro"/>
</dbReference>
<dbReference type="InterPro" id="IPR050153">
    <property type="entry name" value="Metal_Ion_Import_ABC"/>
</dbReference>
<evidence type="ECO:0000313" key="7">
    <source>
        <dbReference type="Proteomes" id="UP000070675"/>
    </source>
</evidence>
<proteinExistence type="inferred from homology"/>
<dbReference type="SUPFAM" id="SSF52540">
    <property type="entry name" value="P-loop containing nucleoside triphosphate hydrolases"/>
    <property type="match status" value="1"/>
</dbReference>
<dbReference type="PROSITE" id="PS50893">
    <property type="entry name" value="ABC_TRANSPORTER_2"/>
    <property type="match status" value="1"/>
</dbReference>
<dbReference type="InterPro" id="IPR003593">
    <property type="entry name" value="AAA+_ATPase"/>
</dbReference>
<accession>A0A133XW53</accession>
<dbReference type="InterPro" id="IPR027417">
    <property type="entry name" value="P-loop_NTPase"/>
</dbReference>
<reference evidence="7" key="1">
    <citation type="submission" date="2016-01" db="EMBL/GenBank/DDBJ databases">
        <authorList>
            <person name="Mitreva M."/>
            <person name="Pepin K.H."/>
            <person name="Mihindukulasuriya K.A."/>
            <person name="Fulton R."/>
            <person name="Fronick C."/>
            <person name="O'Laughlin M."/>
            <person name="Miner T."/>
            <person name="Herter B."/>
            <person name="Rosa B.A."/>
            <person name="Cordes M."/>
            <person name="Tomlinson C."/>
            <person name="Wollam A."/>
            <person name="Palsikar V.B."/>
            <person name="Mardis E.R."/>
            <person name="Wilson R.K."/>
        </authorList>
    </citation>
    <scope>NUCLEOTIDE SEQUENCE [LARGE SCALE GENOMIC DNA]</scope>
    <source>
        <strain evidence="7">DNF00019</strain>
    </source>
</reference>
<dbReference type="PATRIC" id="fig|1393034.3.peg.511"/>
<dbReference type="Proteomes" id="UP000070675">
    <property type="component" value="Unassembled WGS sequence"/>
</dbReference>
<dbReference type="STRING" id="1393034.HMPREF3192_00530"/>
<dbReference type="RefSeq" id="WP_066304984.1">
    <property type="nucleotide sequence ID" value="NZ_KQ959487.1"/>
</dbReference>
<name>A0A133XW53_9ACTN</name>
<gene>
    <name evidence="6" type="ORF">HMPREF3192_00530</name>
</gene>